<gene>
    <name evidence="1" type="ORF">FKZ61_06810</name>
</gene>
<evidence type="ECO:0000313" key="1">
    <source>
        <dbReference type="EMBL" id="TQE96597.1"/>
    </source>
</evidence>
<sequence length="211" mass="22412">MAGWPVDGLEVSPVARESVASQFWQAVSEGDDSRAEALVAQLGAEDVPSLTEQLRSTQPDIRWWAARALAQVGDARAVSGLAGALADPEVAVRAVAVRALAQLSSRCPDPVRTCLPAMAALLRDPDGLVRQAAADALALCGEDAVPLLAEILARGSAPERSRAAYALRKMACLPAAVVLYRYLDDENLLVRTHAYEGLDDLGYLENTLLLP</sequence>
<evidence type="ECO:0008006" key="3">
    <source>
        <dbReference type="Google" id="ProtNLM"/>
    </source>
</evidence>
<organism evidence="1 2">
    <name type="scientific">Litorilinea aerophila</name>
    <dbReference type="NCBI Taxonomy" id="1204385"/>
    <lineage>
        <taxon>Bacteria</taxon>
        <taxon>Bacillati</taxon>
        <taxon>Chloroflexota</taxon>
        <taxon>Caldilineae</taxon>
        <taxon>Caldilineales</taxon>
        <taxon>Caldilineaceae</taxon>
        <taxon>Litorilinea</taxon>
    </lineage>
</organism>
<dbReference type="GO" id="GO:0016491">
    <property type="term" value="F:oxidoreductase activity"/>
    <property type="evidence" value="ECO:0007669"/>
    <property type="project" value="TreeGrafter"/>
</dbReference>
<accession>A0A540VIJ5</accession>
<protein>
    <recommendedName>
        <fullName evidence="3">HEAT repeat domain-containing protein</fullName>
    </recommendedName>
</protein>
<dbReference type="PANTHER" id="PTHR12697:SF5">
    <property type="entry name" value="DEOXYHYPUSINE HYDROXYLASE"/>
    <property type="match status" value="1"/>
</dbReference>
<proteinExistence type="predicted"/>
<dbReference type="EMBL" id="VIGC01000007">
    <property type="protein sequence ID" value="TQE96597.1"/>
    <property type="molecule type" value="Genomic_DNA"/>
</dbReference>
<name>A0A540VIJ5_9CHLR</name>
<dbReference type="AlphaFoldDB" id="A0A540VIJ5"/>
<keyword evidence="2" id="KW-1185">Reference proteome</keyword>
<dbReference type="SUPFAM" id="SSF48371">
    <property type="entry name" value="ARM repeat"/>
    <property type="match status" value="1"/>
</dbReference>
<dbReference type="InParanoid" id="A0A540VIJ5"/>
<dbReference type="Pfam" id="PF13646">
    <property type="entry name" value="HEAT_2"/>
    <property type="match status" value="1"/>
</dbReference>
<dbReference type="InterPro" id="IPR004155">
    <property type="entry name" value="PBS_lyase_HEAT"/>
</dbReference>
<comment type="caution">
    <text evidence="1">The sequence shown here is derived from an EMBL/GenBank/DDBJ whole genome shotgun (WGS) entry which is preliminary data.</text>
</comment>
<dbReference type="SMART" id="SM00567">
    <property type="entry name" value="EZ_HEAT"/>
    <property type="match status" value="4"/>
</dbReference>
<dbReference type="Gene3D" id="1.25.10.10">
    <property type="entry name" value="Leucine-rich Repeat Variant"/>
    <property type="match status" value="1"/>
</dbReference>
<evidence type="ECO:0000313" key="2">
    <source>
        <dbReference type="Proteomes" id="UP000317371"/>
    </source>
</evidence>
<dbReference type="Proteomes" id="UP000317371">
    <property type="component" value="Unassembled WGS sequence"/>
</dbReference>
<dbReference type="PANTHER" id="PTHR12697">
    <property type="entry name" value="PBS LYASE HEAT-LIKE PROTEIN"/>
    <property type="match status" value="1"/>
</dbReference>
<dbReference type="InterPro" id="IPR016024">
    <property type="entry name" value="ARM-type_fold"/>
</dbReference>
<dbReference type="OrthoDB" id="7359267at2"/>
<dbReference type="InterPro" id="IPR011989">
    <property type="entry name" value="ARM-like"/>
</dbReference>
<reference evidence="1 2" key="1">
    <citation type="submission" date="2019-06" db="EMBL/GenBank/DDBJ databases">
        <title>Genome sequence of Litorilinea aerophila BAA-2444.</title>
        <authorList>
            <person name="Maclea K.S."/>
            <person name="Maurais E.G."/>
            <person name="Iannazzi L.C."/>
        </authorList>
    </citation>
    <scope>NUCLEOTIDE SEQUENCE [LARGE SCALE GENOMIC DNA]</scope>
    <source>
        <strain evidence="1 2">ATCC BAA-2444</strain>
    </source>
</reference>